<comment type="caution">
    <text evidence="2">The sequence shown here is derived from an EMBL/GenBank/DDBJ whole genome shotgun (WGS) entry which is preliminary data.</text>
</comment>
<reference evidence="2" key="1">
    <citation type="submission" date="2021-02" db="EMBL/GenBank/DDBJ databases">
        <authorList>
            <person name="Dougan E. K."/>
            <person name="Rhodes N."/>
            <person name="Thang M."/>
            <person name="Chan C."/>
        </authorList>
    </citation>
    <scope>NUCLEOTIDE SEQUENCE</scope>
</reference>
<evidence type="ECO:0000313" key="2">
    <source>
        <dbReference type="EMBL" id="CAE7234941.1"/>
    </source>
</evidence>
<feature type="region of interest" description="Disordered" evidence="1">
    <location>
        <begin position="1"/>
        <end position="25"/>
    </location>
</feature>
<proteinExistence type="predicted"/>
<keyword evidence="3" id="KW-1185">Reference proteome</keyword>
<dbReference type="EMBL" id="CAJNIZ010004669">
    <property type="protein sequence ID" value="CAE7234941.1"/>
    <property type="molecule type" value="Genomic_DNA"/>
</dbReference>
<gene>
    <name evidence="2" type="ORF">SPIL2461_LOCUS3764</name>
</gene>
<name>A0A812KUM0_SYMPI</name>
<dbReference type="Proteomes" id="UP000649617">
    <property type="component" value="Unassembled WGS sequence"/>
</dbReference>
<organism evidence="2 3">
    <name type="scientific">Symbiodinium pilosum</name>
    <name type="common">Dinoflagellate</name>
    <dbReference type="NCBI Taxonomy" id="2952"/>
    <lineage>
        <taxon>Eukaryota</taxon>
        <taxon>Sar</taxon>
        <taxon>Alveolata</taxon>
        <taxon>Dinophyceae</taxon>
        <taxon>Suessiales</taxon>
        <taxon>Symbiodiniaceae</taxon>
        <taxon>Symbiodinium</taxon>
    </lineage>
</organism>
<evidence type="ECO:0000256" key="1">
    <source>
        <dbReference type="SAM" id="MobiDB-lite"/>
    </source>
</evidence>
<feature type="region of interest" description="Disordered" evidence="1">
    <location>
        <begin position="690"/>
        <end position="710"/>
    </location>
</feature>
<dbReference type="OrthoDB" id="443730at2759"/>
<dbReference type="AlphaFoldDB" id="A0A812KUM0"/>
<sequence length="920" mass="103913">MELEDVSIPQSSDIRQPAQDVMPAPSLKRSSADMQHAAIDVMSLLTVNESNLLEGKVPDVQQAEQGSILNEVAELRQFLTEHSQASQLLDISRREEVLFLELIEGRLYRLLPPDTSRAPDGLVTAIVKLLQSRSNSVADLLAECERLAICGMAQPKFRRRKTSAAQDDENDNSDHEARTAPWTEVMAATIGKLYVKLQTSLLQDHLIKYYVEWCCVDDLRRPGFCTRDLSLVFHHQQGLLQLPKSGQNNIYVYLPHRLLDPVPEDVKCRVSLFWKTTYWQNSAAFECLLAGLTLALRGENVDRAFWGIGAGGVGQSLQTAHLEAILGNYHSCLDMNIYYSDEEMRKQAGNLVGKIVVTGQESAQGSSRGMREDVYKKHMSADKLPERLPYAIQTTLVELRGLKRFEFNTVPRLLACNEFAGVVEDTFNSMFRRVLAARYKALFLEASYITQHMQNADAQGIFPKDPTLKDFLRSGPACLATLRVIWQYAHTHSAEACSNCLEEYVLQGKDEGFTELCVRRACGLQMKTTENAPEVEEVQHLQARQHQDRAAQNVKDAAANEVRAVACQQANEILAWMVCAKKDWCTANQIRTVKGKNFWNNFSRGDTEAVLEALVSQTLFHKTNLTLTKLGLTDVFAPNICAARSLREVVDQHLHHAMVFPETYCRATMHAYMTKQTGRLANNILLRKAHQSRVSQTKKDRAKRSGPVQKEQRIVEADQENSLKGIEAHLDLEKAIFKEMQQHVLVHPGTSEVQAQCTYSYKHGLRSRRVVKGLGAQKFSKVLRNLVRKGTRDFDFHNSMFTLVVQLVDKLQVCFPETLKDISAWRCVATDRDKVCTDTLECNVTKGKSVLLQVACGSSLCSDDAWPQKATEFLQQLSNEGRFLRWLARSQCADVYEWVKEGARGFEKSSWPEATVFAYW</sequence>
<evidence type="ECO:0000313" key="3">
    <source>
        <dbReference type="Proteomes" id="UP000649617"/>
    </source>
</evidence>
<protein>
    <submittedName>
        <fullName evidence="2">Uncharacterized protein</fullName>
    </submittedName>
</protein>
<accession>A0A812KUM0</accession>